<accession>M9MU51</accession>
<gene>
    <name evidence="3" type="primary">orf245</name>
</gene>
<keyword evidence="1" id="KW-0472">Membrane</keyword>
<sequence length="245" mass="28726">MKIVDYYKYLDLIVNLGHILGLGMLIKVLTNSVDKAMYKKYTLSKNQLKKIPPKDILKNEQFIKLLKMQMKVILIPGIALFFYHLRGGFGGTPPLSVKLNINNLLSSDDSANTNFLPFITLFKNNYMWIPSFFYIIYVLLNYFGFNLPIINLNYIMYYISLIGIISSSIMFIFKLFTFNYYLALKKNKKVKGISPLWPNFIKYQFELIRGISKINLPYIDMMIMELVFYAIMIIINSYGFFYIVI</sequence>
<evidence type="ECO:0000256" key="1">
    <source>
        <dbReference type="SAM" id="Phobius"/>
    </source>
</evidence>
<evidence type="ECO:0000313" key="4">
    <source>
        <dbReference type="EMBL" id="AEO19697.1"/>
    </source>
</evidence>
<dbReference type="EMBL" id="JN190939">
    <property type="protein sequence ID" value="AEO19634.1"/>
    <property type="molecule type" value="Genomic_DNA"/>
</dbReference>
<reference evidence="3" key="2">
    <citation type="journal article" date="2012" name="J. Gen. Appl. Microbiol.">
        <title>The mitochondrial genome of the white-rot fungus Flammulina velutipes.</title>
        <authorList>
            <person name="Yoon H."/>
            <person name="You Y.H."/>
            <person name="Woo J.R."/>
            <person name="Park Y.J."/>
            <person name="Kong W.S."/>
            <person name="Lee B.M."/>
            <person name="Kim J.G."/>
        </authorList>
    </citation>
    <scope>NUCLEOTIDE SEQUENCE</scope>
    <source>
        <strain evidence="3">4019-20</strain>
    </source>
</reference>
<feature type="transmembrane region" description="Helical" evidence="1">
    <location>
        <begin position="12"/>
        <end position="30"/>
    </location>
</feature>
<keyword evidence="3" id="KW-0496">Mitochondrion</keyword>
<dbReference type="RefSeq" id="YP_008080581.1">
    <property type="nucleotide sequence ID" value="NC_021373.1"/>
</dbReference>
<keyword evidence="1" id="KW-1133">Transmembrane helix</keyword>
<feature type="transmembrane region" description="Helical" evidence="1">
    <location>
        <begin position="155"/>
        <end position="176"/>
    </location>
</feature>
<proteinExistence type="predicted"/>
<geneLocation type="mitochondrion" evidence="3"/>
<dbReference type="GeneID" id="15822015"/>
<feature type="transmembrane region" description="Helical" evidence="1">
    <location>
        <begin position="126"/>
        <end position="143"/>
    </location>
</feature>
<keyword evidence="1" id="KW-0812">Transmembrane</keyword>
<feature type="transmembrane region" description="Helical" evidence="1">
    <location>
        <begin position="68"/>
        <end position="85"/>
    </location>
</feature>
<organism evidence="3">
    <name type="scientific">Flammulina velutipes</name>
    <name type="common">Agaricus velutipes</name>
    <dbReference type="NCBI Taxonomy" id="38945"/>
    <lineage>
        <taxon>Eukaryota</taxon>
        <taxon>Fungi</taxon>
        <taxon>Dikarya</taxon>
        <taxon>Basidiomycota</taxon>
        <taxon>Agaricomycotina</taxon>
        <taxon>Agaricomycetes</taxon>
        <taxon>Agaricomycetidae</taxon>
        <taxon>Agaricales</taxon>
        <taxon>Marasmiineae</taxon>
        <taxon>Physalacriaceae</taxon>
        <taxon>Flammulina</taxon>
    </lineage>
</organism>
<feature type="transmembrane region" description="Helical" evidence="1">
    <location>
        <begin position="226"/>
        <end position="244"/>
    </location>
</feature>
<protein>
    <submittedName>
        <fullName evidence="3">Orf245</fullName>
    </submittedName>
</protein>
<evidence type="ECO:0000313" key="3">
    <source>
        <dbReference type="EMBL" id="AEO19666.1"/>
    </source>
</evidence>
<dbReference type="EMBL" id="JN190941">
    <property type="protein sequence ID" value="AEO19697.1"/>
    <property type="molecule type" value="Genomic_DNA"/>
</dbReference>
<evidence type="ECO:0000313" key="2">
    <source>
        <dbReference type="EMBL" id="AEO19634.1"/>
    </source>
</evidence>
<reference evidence="2" key="1">
    <citation type="submission" date="2011-06" db="EMBL/GenBank/DDBJ databases">
        <title>Mitochondrial DNA sequences extracted from three strains of Flammulina velutipes.</title>
        <authorList>
            <person name="Yoon H."/>
            <person name="Kong W.-S."/>
            <person name="Kim J.-G."/>
        </authorList>
    </citation>
    <scope>NUCLEOTIDE SEQUENCE</scope>
    <source>
        <strain evidence="2">4019-18</strain>
        <strain evidence="4">4019-18x20</strain>
    </source>
</reference>
<dbReference type="EMBL" id="JN190940">
    <property type="protein sequence ID" value="AEO19666.1"/>
    <property type="molecule type" value="Genomic_DNA"/>
</dbReference>
<dbReference type="AlphaFoldDB" id="M9MU51"/>
<name>M9MU51_FLAVE</name>